<gene>
    <name evidence="1" type="ORF">GMARGA_LOCUS28945</name>
</gene>
<protein>
    <submittedName>
        <fullName evidence="1">35976_t:CDS:1</fullName>
    </submittedName>
</protein>
<dbReference type="EMBL" id="CAJVQB010038021">
    <property type="protein sequence ID" value="CAG8825821.1"/>
    <property type="molecule type" value="Genomic_DNA"/>
</dbReference>
<reference evidence="1 2" key="1">
    <citation type="submission" date="2021-06" db="EMBL/GenBank/DDBJ databases">
        <authorList>
            <person name="Kallberg Y."/>
            <person name="Tangrot J."/>
            <person name="Rosling A."/>
        </authorList>
    </citation>
    <scope>NUCLEOTIDE SEQUENCE [LARGE SCALE GENOMIC DNA]</scope>
    <source>
        <strain evidence="1 2">120-4 pot B 10/14</strain>
    </source>
</reference>
<dbReference type="Proteomes" id="UP000789901">
    <property type="component" value="Unassembled WGS sequence"/>
</dbReference>
<evidence type="ECO:0000313" key="2">
    <source>
        <dbReference type="Proteomes" id="UP000789901"/>
    </source>
</evidence>
<organism evidence="1 2">
    <name type="scientific">Gigaspora margarita</name>
    <dbReference type="NCBI Taxonomy" id="4874"/>
    <lineage>
        <taxon>Eukaryota</taxon>
        <taxon>Fungi</taxon>
        <taxon>Fungi incertae sedis</taxon>
        <taxon>Mucoromycota</taxon>
        <taxon>Glomeromycotina</taxon>
        <taxon>Glomeromycetes</taxon>
        <taxon>Diversisporales</taxon>
        <taxon>Gigasporaceae</taxon>
        <taxon>Gigaspora</taxon>
    </lineage>
</organism>
<feature type="non-terminal residue" evidence="1">
    <location>
        <position position="1"/>
    </location>
</feature>
<name>A0ABN7WBW2_GIGMA</name>
<comment type="caution">
    <text evidence="1">The sequence shown here is derived from an EMBL/GenBank/DDBJ whole genome shotgun (WGS) entry which is preliminary data.</text>
</comment>
<sequence length="148" mass="17415">EDWELDFGRVRPITLLEAFYKCITRVITKRLSKDIKKAFDLKKHFNKRIYGKEWNQSGGSDFSLVWYIFYDPLLERMQRDKDLDFLTKVSNLNANRIVESSSSVHQAVLAYADDTTWIATSKEQIERTIEIAEQFFYINDIEINGSGF</sequence>
<accession>A0ABN7WBW2</accession>
<keyword evidence="2" id="KW-1185">Reference proteome</keyword>
<evidence type="ECO:0000313" key="1">
    <source>
        <dbReference type="EMBL" id="CAG8825821.1"/>
    </source>
</evidence>
<proteinExistence type="predicted"/>